<feature type="compositionally biased region" description="Basic and acidic residues" evidence="2">
    <location>
        <begin position="368"/>
        <end position="378"/>
    </location>
</feature>
<dbReference type="GeneID" id="101862443"/>
<dbReference type="Proteomes" id="UP000694888">
    <property type="component" value="Unplaced"/>
</dbReference>
<sequence>MRSTRSPFCNRTSLPGRHYSFSTFVVAATMENHEDYLDALTAYARTPESDVPPVLDQYLNGVAKNGETLFQWPLLKPLIVGKMEQVIRELRQGLSTESIPPRPNVENVRFDVMHARIMDALHKFNGAPFTIQRLCELLVDPKRHYKRSDKFMRGLEKNVLVVSTVDPFGRKVVSESSNKPLVNGMDINGSPFSTRDPHTSTPLPPVPGWVTSTVAMASRSQNSPSQDSSDHPRPTSQVSLPEAGITSNGVSGGLVSSLYADQGEQPLSVHAEEVVEETVVTMDTNEVANVATDAGESLAEEEEEDEEMGGEDTNASSSSSSSSSSSEELSATETSENGAPALSPKVSSSTESPPQSRPWAAIADEGENEKLTEGESPSKKSRTATSPDASDTRESQENSDSSSSTSPPQSSPPSSKLDEVSSPSSVKQDSSQGQPAAAGAALSWQSISTSPDVADPPEASGSTCTCSTNVPTQASSEDSFGFDTVTTSSSTVAEEETVTDSTTGETPDAVEESVGSDNANESEATLSTSSSSSSSSSSLSESKNTSGPESLVSSAPASDEGQVCSSPPKSDPSVCETVCSTEAVASSTDTPLTAYSSSSSSSSAQSSMECDSVAGLERLVGSVEPSSVSSLSSQPAFSQPSSSSSSSSSVPPSHPTNVSDSGLPTQSGDPASPPKMEMSEHIESEAECDKQTDSSDSASDSSSQSCLPQQTTEDETMEAAVSDKVTVVMVSEPEDSGHVDSTADTTSENVEVGSDSTGSDAVDGELSTVSSELGGGDCKAEEGEEHSLSPPSQRSSSDSLGFEVCGDSLNKSVGEDKEPEDESAAVEKASESSEDVSQMDSEDPGHEPMDQV</sequence>
<gene>
    <name evidence="4 5" type="primary">LOC101862443</name>
</gene>
<feature type="compositionally biased region" description="Polar residues" evidence="2">
    <location>
        <begin position="547"/>
        <end position="556"/>
    </location>
</feature>
<accession>A0ABM0K1M8</accession>
<dbReference type="PANTHER" id="PTHR16487">
    <property type="entry name" value="PPP4R2-RELATED PROTEIN"/>
    <property type="match status" value="1"/>
</dbReference>
<feature type="region of interest" description="Disordered" evidence="2">
    <location>
        <begin position="623"/>
        <end position="852"/>
    </location>
</feature>
<feature type="compositionally biased region" description="Low complexity" evidence="2">
    <location>
        <begin position="596"/>
        <end position="607"/>
    </location>
</feature>
<feature type="compositionally biased region" description="Low complexity" evidence="2">
    <location>
        <begin position="694"/>
        <end position="705"/>
    </location>
</feature>
<evidence type="ECO:0000256" key="1">
    <source>
        <dbReference type="ARBA" id="ARBA00009207"/>
    </source>
</evidence>
<protein>
    <submittedName>
        <fullName evidence="4">Serine/threonine-protein phosphatase 4 regulatory subunit 2 isoform X1</fullName>
    </submittedName>
    <submittedName>
        <fullName evidence="5">Serine/threonine-protein phosphatase 4 regulatory subunit 2 isoform X2</fullName>
    </submittedName>
</protein>
<feature type="compositionally biased region" description="Low complexity" evidence="2">
    <location>
        <begin position="623"/>
        <end position="659"/>
    </location>
</feature>
<feature type="compositionally biased region" description="Low complexity" evidence="2">
    <location>
        <begin position="311"/>
        <end position="336"/>
    </location>
</feature>
<feature type="compositionally biased region" description="Polar residues" evidence="2">
    <location>
        <begin position="660"/>
        <end position="669"/>
    </location>
</feature>
<feature type="compositionally biased region" description="Low complexity" evidence="2">
    <location>
        <begin position="788"/>
        <end position="800"/>
    </location>
</feature>
<feature type="compositionally biased region" description="Polar residues" evidence="2">
    <location>
        <begin position="460"/>
        <end position="478"/>
    </location>
</feature>
<dbReference type="InterPro" id="IPR015267">
    <property type="entry name" value="PPP4R2"/>
</dbReference>
<organism evidence="3 4">
    <name type="scientific">Aplysia californica</name>
    <name type="common">California sea hare</name>
    <dbReference type="NCBI Taxonomy" id="6500"/>
    <lineage>
        <taxon>Eukaryota</taxon>
        <taxon>Metazoa</taxon>
        <taxon>Spiralia</taxon>
        <taxon>Lophotrochozoa</taxon>
        <taxon>Mollusca</taxon>
        <taxon>Gastropoda</taxon>
        <taxon>Heterobranchia</taxon>
        <taxon>Euthyneura</taxon>
        <taxon>Tectipleura</taxon>
        <taxon>Aplysiida</taxon>
        <taxon>Aplysioidea</taxon>
        <taxon>Aplysiidae</taxon>
        <taxon>Aplysia</taxon>
    </lineage>
</organism>
<evidence type="ECO:0000313" key="4">
    <source>
        <dbReference type="RefSeq" id="XP_005106642.1"/>
    </source>
</evidence>
<dbReference type="RefSeq" id="XP_005106643.1">
    <property type="nucleotide sequence ID" value="XM_005106586.3"/>
</dbReference>
<feature type="compositionally biased region" description="Basic and acidic residues" evidence="2">
    <location>
        <begin position="677"/>
        <end position="693"/>
    </location>
</feature>
<evidence type="ECO:0000313" key="5">
    <source>
        <dbReference type="RefSeq" id="XP_005106643.1"/>
    </source>
</evidence>
<reference evidence="4 5" key="1">
    <citation type="submission" date="2025-05" db="UniProtKB">
        <authorList>
            <consortium name="RefSeq"/>
        </authorList>
    </citation>
    <scope>IDENTIFICATION</scope>
</reference>
<proteinExistence type="inferred from homology"/>
<keyword evidence="3" id="KW-1185">Reference proteome</keyword>
<feature type="region of interest" description="Disordered" evidence="2">
    <location>
        <begin position="178"/>
        <end position="248"/>
    </location>
</feature>
<name>A0ABM0K1M8_APLCA</name>
<feature type="compositionally biased region" description="Low complexity" evidence="2">
    <location>
        <begin position="399"/>
        <end position="446"/>
    </location>
</feature>
<feature type="compositionally biased region" description="Polar residues" evidence="2">
    <location>
        <begin position="742"/>
        <end position="759"/>
    </location>
</feature>
<feature type="compositionally biased region" description="Low complexity" evidence="2">
    <location>
        <begin position="218"/>
        <end position="227"/>
    </location>
</feature>
<feature type="compositionally biased region" description="Basic and acidic residues" evidence="2">
    <location>
        <begin position="778"/>
        <end position="787"/>
    </location>
</feature>
<feature type="compositionally biased region" description="Low complexity" evidence="2">
    <location>
        <begin position="519"/>
        <end position="546"/>
    </location>
</feature>
<feature type="region of interest" description="Disordered" evidence="2">
    <location>
        <begin position="279"/>
        <end position="611"/>
    </location>
</feature>
<comment type="similarity">
    <text evidence="1">Belongs to the PPP4R2 family.</text>
</comment>
<feature type="compositionally biased region" description="Basic and acidic residues" evidence="2">
    <location>
        <begin position="843"/>
        <end position="852"/>
    </location>
</feature>
<dbReference type="PANTHER" id="PTHR16487:SF0">
    <property type="entry name" value="PROTEIN PHOSPHATASE 4 REGULATORY SUBUNIT 2-RELATED"/>
    <property type="match status" value="1"/>
</dbReference>
<evidence type="ECO:0000256" key="2">
    <source>
        <dbReference type="SAM" id="MobiDB-lite"/>
    </source>
</evidence>
<feature type="compositionally biased region" description="Polar residues" evidence="2">
    <location>
        <begin position="578"/>
        <end position="595"/>
    </location>
</feature>
<feature type="compositionally biased region" description="Polar residues" evidence="2">
    <location>
        <begin position="345"/>
        <end position="354"/>
    </location>
</feature>
<dbReference type="RefSeq" id="XP_005106642.1">
    <property type="nucleotide sequence ID" value="XM_005106585.3"/>
</dbReference>
<feature type="compositionally biased region" description="Acidic residues" evidence="2">
    <location>
        <begin position="298"/>
        <end position="310"/>
    </location>
</feature>
<dbReference type="Pfam" id="PF09184">
    <property type="entry name" value="PPP4R2"/>
    <property type="match status" value="1"/>
</dbReference>
<evidence type="ECO:0000313" key="3">
    <source>
        <dbReference type="Proteomes" id="UP000694888"/>
    </source>
</evidence>